<organism evidence="1 4">
    <name type="scientific">Bacteroides uniformis</name>
    <dbReference type="NCBI Taxonomy" id="820"/>
    <lineage>
        <taxon>Bacteria</taxon>
        <taxon>Pseudomonadati</taxon>
        <taxon>Bacteroidota</taxon>
        <taxon>Bacteroidia</taxon>
        <taxon>Bacteroidales</taxon>
        <taxon>Bacteroidaceae</taxon>
        <taxon>Bacteroides</taxon>
    </lineage>
</organism>
<dbReference type="Pfam" id="PF13149">
    <property type="entry name" value="Mfa_like_1"/>
    <property type="match status" value="1"/>
</dbReference>
<dbReference type="Gene3D" id="2.60.40.2620">
    <property type="entry name" value="Fimbrillin-like"/>
    <property type="match status" value="1"/>
</dbReference>
<gene>
    <name evidence="3" type="ORF">DW216_03620</name>
    <name evidence="1" type="ORF">ERS417307_01471</name>
    <name evidence="2" type="ORF">ERS852462_03780</name>
</gene>
<evidence type="ECO:0000313" key="6">
    <source>
        <dbReference type="Proteomes" id="UP000283766"/>
    </source>
</evidence>
<dbReference type="EMBL" id="CYZF01000004">
    <property type="protein sequence ID" value="CUO34869.1"/>
    <property type="molecule type" value="Genomic_DNA"/>
</dbReference>
<dbReference type="Proteomes" id="UP000283766">
    <property type="component" value="Unassembled WGS sequence"/>
</dbReference>
<sequence>MKGKAEDIGMKRLCSILLALLLLLGACSGEESKNGLPQENLPIGFSGVITMTRGTGKFATAGELKNVGVFAYFTHGKFNENTAIPNFMYNQLVEKQQDEGTWSYSPVKFWPDNSTTDKISFFAYAPYVNEVENGYLSFQDEGTASGFPVLGYTVPIAVNNQIDFLAATPVMNQNNGNVTFKLHHTLTKVNVYIKSNDNTEGKSVTSFSITGMKSGLLTYYNPTADSDIGWKWTYPSADEKENFTTGIISFPVPDTIIEEKKLLATFFLLPAGAGSKFNISYQYTAKDSNNALVVQTVSMENQSLPLTDNWASGRAVSYTIGIARKAITVIPENGPVSWEENAETETVIGTEAKQETD</sequence>
<reference evidence="3 6" key="2">
    <citation type="submission" date="2018-08" db="EMBL/GenBank/DDBJ databases">
        <title>A genome reference for cultivated species of the human gut microbiota.</title>
        <authorList>
            <person name="Zou Y."/>
            <person name="Xue W."/>
            <person name="Luo G."/>
        </authorList>
    </citation>
    <scope>NUCLEOTIDE SEQUENCE [LARGE SCALE GENOMIC DNA]</scope>
    <source>
        <strain evidence="3 6">AM18-14LB</strain>
    </source>
</reference>
<evidence type="ECO:0000313" key="2">
    <source>
        <dbReference type="EMBL" id="CUP49129.1"/>
    </source>
</evidence>
<dbReference type="Proteomes" id="UP000095614">
    <property type="component" value="Unassembled WGS sequence"/>
</dbReference>
<name>A0A174EEL2_BACUN</name>
<dbReference type="Proteomes" id="UP000095419">
    <property type="component" value="Unassembled WGS sequence"/>
</dbReference>
<evidence type="ECO:0000313" key="3">
    <source>
        <dbReference type="EMBL" id="RHH33284.1"/>
    </source>
</evidence>
<evidence type="ECO:0000313" key="5">
    <source>
        <dbReference type="Proteomes" id="UP000095614"/>
    </source>
</evidence>
<dbReference type="EMBL" id="CZAF01000012">
    <property type="protein sequence ID" value="CUP49129.1"/>
    <property type="molecule type" value="Genomic_DNA"/>
</dbReference>
<dbReference type="AlphaFoldDB" id="A0A174EEL2"/>
<protein>
    <submittedName>
        <fullName evidence="3">Fimbrillin family protein</fullName>
    </submittedName>
</protein>
<dbReference type="RefSeq" id="WP_016273653.1">
    <property type="nucleotide sequence ID" value="NZ_CAXSNS010000006.1"/>
</dbReference>
<dbReference type="OrthoDB" id="1050200at2"/>
<dbReference type="PROSITE" id="PS51257">
    <property type="entry name" value="PROKAR_LIPOPROTEIN"/>
    <property type="match status" value="1"/>
</dbReference>
<reference evidence="4 5" key="1">
    <citation type="submission" date="2015-09" db="EMBL/GenBank/DDBJ databases">
        <authorList>
            <consortium name="Pathogen Informatics"/>
        </authorList>
    </citation>
    <scope>NUCLEOTIDE SEQUENCE [LARGE SCALE GENOMIC DNA]</scope>
    <source>
        <strain evidence="1 4">2789STDY5608791</strain>
        <strain evidence="2 5">2789STDY5834847</strain>
    </source>
</reference>
<dbReference type="EMBL" id="QRJL01000002">
    <property type="protein sequence ID" value="RHH33284.1"/>
    <property type="molecule type" value="Genomic_DNA"/>
</dbReference>
<evidence type="ECO:0000313" key="4">
    <source>
        <dbReference type="Proteomes" id="UP000095419"/>
    </source>
</evidence>
<evidence type="ECO:0000313" key="1">
    <source>
        <dbReference type="EMBL" id="CUO34869.1"/>
    </source>
</evidence>
<dbReference type="CDD" id="cd13120">
    <property type="entry name" value="BF2867_like_N"/>
    <property type="match status" value="1"/>
</dbReference>
<dbReference type="InterPro" id="IPR025049">
    <property type="entry name" value="Mfa-like_1"/>
</dbReference>
<accession>A0A174EEL2</accession>
<proteinExistence type="predicted"/>
<dbReference type="InterPro" id="IPR042278">
    <property type="entry name" value="Mfa-like_1_N"/>
</dbReference>